<feature type="transmembrane region" description="Helical" evidence="8">
    <location>
        <begin position="401"/>
        <end position="423"/>
    </location>
</feature>
<evidence type="ECO:0000259" key="10">
    <source>
        <dbReference type="SMART" id="SM01320"/>
    </source>
</evidence>
<accession>A0A517LR74</accession>
<evidence type="ECO:0000313" key="12">
    <source>
        <dbReference type="Proteomes" id="UP000316270"/>
    </source>
</evidence>
<dbReference type="Pfam" id="PF14558">
    <property type="entry name" value="TRP_N"/>
    <property type="match status" value="1"/>
</dbReference>
<dbReference type="OrthoDB" id="2115177at2759"/>
<dbReference type="InterPro" id="IPR010308">
    <property type="entry name" value="TRP_C"/>
</dbReference>
<evidence type="ECO:0000256" key="2">
    <source>
        <dbReference type="ARBA" id="ARBA00010642"/>
    </source>
</evidence>
<evidence type="ECO:0000256" key="1">
    <source>
        <dbReference type="ARBA" id="ARBA00004141"/>
    </source>
</evidence>
<dbReference type="Pfam" id="PF06011">
    <property type="entry name" value="TRP"/>
    <property type="match status" value="1"/>
</dbReference>
<dbReference type="AlphaFoldDB" id="A0A517LR74"/>
<dbReference type="STRING" id="50376.A0A517LR74"/>
<dbReference type="GO" id="GO:0055085">
    <property type="term" value="P:transmembrane transport"/>
    <property type="evidence" value="ECO:0007669"/>
    <property type="project" value="TreeGrafter"/>
</dbReference>
<gene>
    <name evidence="11" type="ORF">FKW77_004675</name>
</gene>
<dbReference type="InterPro" id="IPR040241">
    <property type="entry name" value="TRP_Flc/Pkd2-like"/>
</dbReference>
<feature type="region of interest" description="Disordered" evidence="7">
    <location>
        <begin position="649"/>
        <end position="674"/>
    </location>
</feature>
<feature type="compositionally biased region" description="Basic and acidic residues" evidence="7">
    <location>
        <begin position="721"/>
        <end position="730"/>
    </location>
</feature>
<feature type="transmembrane region" description="Helical" evidence="8">
    <location>
        <begin position="435"/>
        <end position="459"/>
    </location>
</feature>
<dbReference type="InterPro" id="IPR032800">
    <property type="entry name" value="TRP_N"/>
</dbReference>
<dbReference type="PANTHER" id="PTHR31145">
    <property type="entry name" value="INTEGRAL MEMBRANE PROTEIN (AFU_ORTHOLOGUE AFUA_7G01610)"/>
    <property type="match status" value="1"/>
</dbReference>
<comment type="similarity">
    <text evidence="2">Belongs to the transient receptor potential (TRP) ion channel family.</text>
</comment>
<dbReference type="GO" id="GO:0009272">
    <property type="term" value="P:fungal-type cell wall biogenesis"/>
    <property type="evidence" value="ECO:0007669"/>
    <property type="project" value="TreeGrafter"/>
</dbReference>
<feature type="transmembrane region" description="Helical" evidence="8">
    <location>
        <begin position="522"/>
        <end position="541"/>
    </location>
</feature>
<name>A0A517LR74_9PEZI</name>
<keyword evidence="4 9" id="KW-0732">Signal</keyword>
<feature type="signal peptide" evidence="9">
    <location>
        <begin position="1"/>
        <end position="26"/>
    </location>
</feature>
<evidence type="ECO:0000256" key="4">
    <source>
        <dbReference type="ARBA" id="ARBA00022729"/>
    </source>
</evidence>
<dbReference type="GO" id="GO:0016020">
    <property type="term" value="C:membrane"/>
    <property type="evidence" value="ECO:0007669"/>
    <property type="project" value="UniProtKB-SubCell"/>
</dbReference>
<feature type="transmembrane region" description="Helical" evidence="8">
    <location>
        <begin position="356"/>
        <end position="381"/>
    </location>
</feature>
<evidence type="ECO:0000256" key="7">
    <source>
        <dbReference type="SAM" id="MobiDB-lite"/>
    </source>
</evidence>
<dbReference type="SMART" id="SM01320">
    <property type="entry name" value="TRP_N"/>
    <property type="match status" value="1"/>
</dbReference>
<feature type="region of interest" description="Disordered" evidence="7">
    <location>
        <begin position="708"/>
        <end position="730"/>
    </location>
</feature>
<evidence type="ECO:0000313" key="11">
    <source>
        <dbReference type="EMBL" id="QDS78142.1"/>
    </source>
</evidence>
<keyword evidence="3 8" id="KW-0812">Transmembrane</keyword>
<dbReference type="Proteomes" id="UP000316270">
    <property type="component" value="Chromosome 19"/>
</dbReference>
<protein>
    <recommendedName>
        <fullName evidence="10">ML-like domain-containing protein</fullName>
    </recommendedName>
</protein>
<keyword evidence="6 8" id="KW-0472">Membrane</keyword>
<evidence type="ECO:0000256" key="8">
    <source>
        <dbReference type="SAM" id="Phobius"/>
    </source>
</evidence>
<organism evidence="11 12">
    <name type="scientific">Venturia effusa</name>
    <dbReference type="NCBI Taxonomy" id="50376"/>
    <lineage>
        <taxon>Eukaryota</taxon>
        <taxon>Fungi</taxon>
        <taxon>Dikarya</taxon>
        <taxon>Ascomycota</taxon>
        <taxon>Pezizomycotina</taxon>
        <taxon>Dothideomycetes</taxon>
        <taxon>Pleosporomycetidae</taxon>
        <taxon>Venturiales</taxon>
        <taxon>Venturiaceae</taxon>
        <taxon>Venturia</taxon>
    </lineage>
</organism>
<evidence type="ECO:0000256" key="6">
    <source>
        <dbReference type="ARBA" id="ARBA00023136"/>
    </source>
</evidence>
<feature type="domain" description="ML-like" evidence="10">
    <location>
        <begin position="28"/>
        <end position="169"/>
    </location>
</feature>
<reference evidence="11 12" key="1">
    <citation type="submission" date="2019-07" db="EMBL/GenBank/DDBJ databases">
        <title>Finished genome of Venturia effusa.</title>
        <authorList>
            <person name="Young C.A."/>
            <person name="Cox M.P."/>
            <person name="Ganley A.R.D."/>
            <person name="David W.J."/>
        </authorList>
    </citation>
    <scope>NUCLEOTIDE SEQUENCE [LARGE SCALE GENOMIC DNA]</scope>
    <source>
        <strain evidence="12">albino</strain>
    </source>
</reference>
<keyword evidence="5 8" id="KW-1133">Transmembrane helix</keyword>
<evidence type="ECO:0000256" key="5">
    <source>
        <dbReference type="ARBA" id="ARBA00022989"/>
    </source>
</evidence>
<proteinExistence type="inferred from homology"/>
<keyword evidence="12" id="KW-1185">Reference proteome</keyword>
<feature type="transmembrane region" description="Helical" evidence="8">
    <location>
        <begin position="584"/>
        <end position="613"/>
    </location>
</feature>
<feature type="transmembrane region" description="Helical" evidence="8">
    <location>
        <begin position="553"/>
        <end position="572"/>
    </location>
</feature>
<feature type="chain" id="PRO_5021926848" description="ML-like domain-containing protein" evidence="9">
    <location>
        <begin position="27"/>
        <end position="730"/>
    </location>
</feature>
<evidence type="ECO:0000256" key="3">
    <source>
        <dbReference type="ARBA" id="ARBA00022692"/>
    </source>
</evidence>
<comment type="subcellular location">
    <subcellularLocation>
        <location evidence="1">Membrane</location>
        <topology evidence="1">Multi-pass membrane protein</topology>
    </subcellularLocation>
</comment>
<sequence>MKPRWPSSPLVHALLLLGALPAGVLSADVLETNGFSTCGGESDIKVNKMNIQYNRATQKVIFDVGGTSTKSQKVMASLVVSAYGKQVYQKSFDPCADGTKVEQLCPVPQGTFQASGTQDVPTTYADQIPGIAFSVPDLDGTAKLQLTNKDSGSEVACIQSVVGNGKTMSTTAVPIVAAGIAGAALLVSGLGSLASAGSGAAGNAAPSPTFTEVMGWFQSMAMNGMLSVQYPAVYRSFTKNFGFSGGLIAWDGLETSIDNFRKLTGGNLTENSVKALRNTTLVYTDDTASGNSTLSKRELDIWTHYIRRQISATANGTAVAGSGATNTTTEDSKLMKTVHGIQGYVEQLTIPQTNTFMTVLLIFAIVLASIIVGILLCKVILETWALFGSFPKRLTSFRKRYWWIMAKTITNLILVLYGVWVLYCVYQFTRGDSWAAKALAGGTLLIFTFVLLFFAWRIFTLAREYKKLDGDTSALYENKETWIKYSIFYDSFKKGYWWMFVPAIVYMFAKGCVIAGGDGHAMVQTVGQLVIEAIMLILLLWSRPYTLKSGNWINITIQIVRVLSVLCILVFVEQLGISQTPKTITGVVLIVMQSVLTAVLAILIAVNALRACFMMNPHRRARKEAEKLNRDMDTLTPLDARNSLLLNPSDHKHPDPIVQAHPIPPPREKKDGAYAPYTDEDTTYHGYHRTTESQDNLLVDDHRLRPMASNTTMRQPLLPDVDSRYRGAGY</sequence>
<evidence type="ECO:0000256" key="9">
    <source>
        <dbReference type="SAM" id="SignalP"/>
    </source>
</evidence>
<dbReference type="EMBL" id="CP042203">
    <property type="protein sequence ID" value="QDS78142.1"/>
    <property type="molecule type" value="Genomic_DNA"/>
</dbReference>
<feature type="transmembrane region" description="Helical" evidence="8">
    <location>
        <begin position="496"/>
        <end position="516"/>
    </location>
</feature>
<dbReference type="PANTHER" id="PTHR31145:SF5">
    <property type="entry name" value="DUF907 DOMAIN PROTEIN (AFU_ORTHOLOGUE AFUA_2G06100)"/>
    <property type="match status" value="1"/>
</dbReference>